<evidence type="ECO:0000313" key="2">
    <source>
        <dbReference type="Proteomes" id="UP000500845"/>
    </source>
</evidence>
<dbReference type="RefSeq" id="YP_010086955.1">
    <property type="nucleotide sequence ID" value="NC_055500.1"/>
</dbReference>
<protein>
    <submittedName>
        <fullName evidence="1">p45/p48</fullName>
    </submittedName>
</protein>
<dbReference type="KEGG" id="vg:65102200"/>
<dbReference type="Pfam" id="PF04878">
    <property type="entry name" value="Baculo_p48"/>
    <property type="match status" value="1"/>
</dbReference>
<organism evidence="1 2">
    <name type="scientific">Cryptophlebia peltastica nucleopolyhedrovirus</name>
    <dbReference type="NCBI Taxonomy" id="2304025"/>
    <lineage>
        <taxon>Viruses</taxon>
        <taxon>Viruses incertae sedis</taxon>
        <taxon>Naldaviricetes</taxon>
        <taxon>Lefavirales</taxon>
        <taxon>Baculoviridae</taxon>
        <taxon>Alphabaculovirus</taxon>
        <taxon>Alphabaculovirus crypeltasticae</taxon>
    </lineage>
</organism>
<name>A0A346RNV0_9ABAC</name>
<proteinExistence type="predicted"/>
<keyword evidence="2" id="KW-1185">Reference proteome</keyword>
<reference evidence="1 2" key="1">
    <citation type="journal article" date="2018" name="J. Invertebr. Pathol.">
        <title>Morphological, genetic and biological characterisation of a novel alphabaculovirus isolated from Cryptophlebia peltastica (Lepidoptera: Tortricidae).</title>
        <authorList>
            <person name="Marsberg T."/>
            <person name="Jukes M.D."/>
            <person name="Krejmer-Rabalska M."/>
            <person name="Rabalski L."/>
            <person name="Knox C.M."/>
            <person name="Moore S.D."/>
            <person name="Hill M.P."/>
            <person name="Szewczyk B."/>
        </authorList>
    </citation>
    <scope>NUCLEOTIDE SEQUENCE [LARGE SCALE GENOMIC DNA]</scope>
    <source>
        <strain evidence="1">SA</strain>
    </source>
</reference>
<dbReference type="Proteomes" id="UP000500845">
    <property type="component" value="Segment"/>
</dbReference>
<dbReference type="GeneID" id="65102200"/>
<accession>A0A346RNV0</accession>
<dbReference type="InterPro" id="IPR006962">
    <property type="entry name" value="P48_Baculovir"/>
</dbReference>
<sequence length="381" mass="44616">MKGVIDYSLKFSKNENDVKIANLNVHLLEKEIDTLAFLFSKYFDQKKYVVVKGLTFHTEFSKCIDFVKQNLNRKQQNSDVTKLFTMFLNHEFMNQVRDFKEIMHYLQKYYKPIVGPSISAIAAACNICSLNQLACLACKSNYVSAAITQFDTTIQQGWDIFLRPMFGLPLLLFVLIKTDYENKFFTSEDLITNCFVNFLRNILCDKTSEFTDRKTVQPLIDECKRATLGMNVKNLEMLLVILKGQHTLDIPLFAPFKKFMLQLCLKTKIKNSKINKIASVVFTGFYLRLYMEASVAKLGYQNNVCFNNFKLMTPFEMEIRNVCRFIMNKYNDEKFETFMMKLASIKEDLNIEQYIVTEEHIRKLMNKHKIDEDFALLLQND</sequence>
<dbReference type="EMBL" id="MH394321">
    <property type="protein sequence ID" value="AXS67747.1"/>
    <property type="molecule type" value="Genomic_DNA"/>
</dbReference>
<evidence type="ECO:0000313" key="1">
    <source>
        <dbReference type="EMBL" id="AXS67747.1"/>
    </source>
</evidence>